<dbReference type="InterPro" id="IPR001680">
    <property type="entry name" value="WD40_rpt"/>
</dbReference>
<dbReference type="InterPro" id="IPR040067">
    <property type="entry name" value="WDR47"/>
</dbReference>
<keyword evidence="3" id="KW-1185">Reference proteome</keyword>
<dbReference type="PROSITE" id="PS50294">
    <property type="entry name" value="WD_REPEATS_REGION"/>
    <property type="match status" value="1"/>
</dbReference>
<sequence length="198" mass="21796">MELNIHDGTVRDVIFMEDTVNRSTVLVSGGAGNCKIHLTDCATGQTFTSYQGHTGRLLLFFVCFLFICSEKLLEYSYINVSSAPILGLYTWGSGSSIACAPVTSVCVDPGGKLLVSGHEDASVMLYDISGSRVVQIFRPHADEVRTVRFSNAAYYLPVAEHNDKVIQCRWHPHDFSFLSTSADRTAILWSLPPPPSFQ</sequence>
<dbReference type="WBParaSite" id="ASIM_0001724301-mRNA-1">
    <property type="protein sequence ID" value="ASIM_0001724301-mRNA-1"/>
    <property type="gene ID" value="ASIM_0001724301"/>
</dbReference>
<dbReference type="Proteomes" id="UP000267096">
    <property type="component" value="Unassembled WGS sequence"/>
</dbReference>
<dbReference type="SUPFAM" id="SSF117289">
    <property type="entry name" value="Nucleoporin domain"/>
    <property type="match status" value="1"/>
</dbReference>
<dbReference type="InterPro" id="IPR015943">
    <property type="entry name" value="WD40/YVTN_repeat-like_dom_sf"/>
</dbReference>
<feature type="repeat" description="WD" evidence="1">
    <location>
        <begin position="102"/>
        <end position="136"/>
    </location>
</feature>
<organism evidence="4">
    <name type="scientific">Anisakis simplex</name>
    <name type="common">Herring worm</name>
    <dbReference type="NCBI Taxonomy" id="6269"/>
    <lineage>
        <taxon>Eukaryota</taxon>
        <taxon>Metazoa</taxon>
        <taxon>Ecdysozoa</taxon>
        <taxon>Nematoda</taxon>
        <taxon>Chromadorea</taxon>
        <taxon>Rhabditida</taxon>
        <taxon>Spirurina</taxon>
        <taxon>Ascaridomorpha</taxon>
        <taxon>Ascaridoidea</taxon>
        <taxon>Anisakidae</taxon>
        <taxon>Anisakis</taxon>
        <taxon>Anisakis simplex complex</taxon>
    </lineage>
</organism>
<dbReference type="AlphaFoldDB" id="A0A0M3K8F2"/>
<dbReference type="PANTHER" id="PTHR19863">
    <property type="entry name" value="NEMITIN (NEURONAL ENRICHED MAP INTERACTING PROTEIN) HOMOLOG"/>
    <property type="match status" value="1"/>
</dbReference>
<dbReference type="PANTHER" id="PTHR19863:SF5">
    <property type="entry name" value="WD REPEAT-CONTAINING PROTEIN 47"/>
    <property type="match status" value="1"/>
</dbReference>
<accession>A0A0M3K8F2</accession>
<dbReference type="OrthoDB" id="187712at2759"/>
<evidence type="ECO:0000313" key="4">
    <source>
        <dbReference type="WBParaSite" id="ASIM_0001724301-mRNA-1"/>
    </source>
</evidence>
<gene>
    <name evidence="2" type="ORF">ASIM_LOCUS16649</name>
</gene>
<name>A0A0M3K8F2_ANISI</name>
<protein>
    <submittedName>
        <fullName evidence="4">WD_REPEATS_REGION domain-containing protein</fullName>
    </submittedName>
</protein>
<feature type="repeat" description="WD" evidence="1">
    <location>
        <begin position="158"/>
        <end position="191"/>
    </location>
</feature>
<keyword evidence="1" id="KW-0853">WD repeat</keyword>
<dbReference type="Gene3D" id="2.130.10.10">
    <property type="entry name" value="YVTN repeat-like/Quinoprotein amine dehydrogenase"/>
    <property type="match status" value="1"/>
</dbReference>
<evidence type="ECO:0000313" key="3">
    <source>
        <dbReference type="Proteomes" id="UP000267096"/>
    </source>
</evidence>
<reference evidence="4" key="1">
    <citation type="submission" date="2017-02" db="UniProtKB">
        <authorList>
            <consortium name="WormBaseParasite"/>
        </authorList>
    </citation>
    <scope>IDENTIFICATION</scope>
</reference>
<dbReference type="PROSITE" id="PS50082">
    <property type="entry name" value="WD_REPEATS_2"/>
    <property type="match status" value="2"/>
</dbReference>
<evidence type="ECO:0000256" key="1">
    <source>
        <dbReference type="PROSITE-ProRule" id="PRU00221"/>
    </source>
</evidence>
<evidence type="ECO:0000313" key="2">
    <source>
        <dbReference type="EMBL" id="VDK58358.1"/>
    </source>
</evidence>
<dbReference type="SMART" id="SM00320">
    <property type="entry name" value="WD40"/>
    <property type="match status" value="2"/>
</dbReference>
<dbReference type="EMBL" id="UYRR01033281">
    <property type="protein sequence ID" value="VDK58358.1"/>
    <property type="molecule type" value="Genomic_DNA"/>
</dbReference>
<proteinExistence type="predicted"/>
<dbReference type="Pfam" id="PF00400">
    <property type="entry name" value="WD40"/>
    <property type="match status" value="2"/>
</dbReference>
<reference evidence="2 3" key="2">
    <citation type="submission" date="2018-11" db="EMBL/GenBank/DDBJ databases">
        <authorList>
            <consortium name="Pathogen Informatics"/>
        </authorList>
    </citation>
    <scope>NUCLEOTIDE SEQUENCE [LARGE SCALE GENOMIC DNA]</scope>
</reference>